<keyword evidence="2" id="KW-1185">Reference proteome</keyword>
<gene>
    <name evidence="1" type="ORF">JKP34_12935</name>
</gene>
<evidence type="ECO:0000313" key="1">
    <source>
        <dbReference type="EMBL" id="MBL0766165.1"/>
    </source>
</evidence>
<dbReference type="EMBL" id="JAERQG010000003">
    <property type="protein sequence ID" value="MBL0766165.1"/>
    <property type="molecule type" value="Genomic_DNA"/>
</dbReference>
<reference evidence="1" key="1">
    <citation type="submission" date="2021-01" db="EMBL/GenBank/DDBJ databases">
        <title>Marivirga sp. nov., isolated from intertidal surface sediments.</title>
        <authorList>
            <person name="Zhang M."/>
        </authorList>
    </citation>
    <scope>NUCLEOTIDE SEQUENCE</scope>
    <source>
        <strain evidence="1">SM1354</strain>
    </source>
</reference>
<evidence type="ECO:0000313" key="2">
    <source>
        <dbReference type="Proteomes" id="UP000642920"/>
    </source>
</evidence>
<dbReference type="Proteomes" id="UP000642920">
    <property type="component" value="Unassembled WGS sequence"/>
</dbReference>
<organism evidence="1 2">
    <name type="scientific">Marivirga atlantica</name>
    <dbReference type="NCBI Taxonomy" id="1548457"/>
    <lineage>
        <taxon>Bacteria</taxon>
        <taxon>Pseudomonadati</taxon>
        <taxon>Bacteroidota</taxon>
        <taxon>Cytophagia</taxon>
        <taxon>Cytophagales</taxon>
        <taxon>Marivirgaceae</taxon>
        <taxon>Marivirga</taxon>
    </lineage>
</organism>
<accession>A0A937A9M5</accession>
<name>A0A937A9M5_9BACT</name>
<dbReference type="AlphaFoldDB" id="A0A937A9M5"/>
<protein>
    <submittedName>
        <fullName evidence="1">Uncharacterized protein</fullName>
    </submittedName>
</protein>
<dbReference type="RefSeq" id="WP_201922147.1">
    <property type="nucleotide sequence ID" value="NZ_JAERQG010000003.1"/>
</dbReference>
<sequence length="247" mass="27938">MKIFKYIVIFLLLIAAAGTVTFFVLDKPLPEGEQGPRAEALADRMLEAINDSAWQATGVVSWNYQDIHDFVWDKDRSFVKVSWEQYDVFVNLSTKQGKAYAKSKLVKDSSATVEFVTKAYNFWANDSFWLNPISKIRDRGTKRSLINLDQPNKTGLLVTYQSGGVTPGDSYLYVVDEENYRPEAIKMWVSIIPIGGIEFSWEEYVKTETGAIISVYHDGPIGVKINGLKTYSDITAFEEGDIFEVLN</sequence>
<comment type="caution">
    <text evidence="1">The sequence shown here is derived from an EMBL/GenBank/DDBJ whole genome shotgun (WGS) entry which is preliminary data.</text>
</comment>
<proteinExistence type="predicted"/>